<protein>
    <submittedName>
        <fullName evidence="3">Ovule protein</fullName>
    </submittedName>
</protein>
<proteinExistence type="predicted"/>
<accession>A0A158QNP4</accession>
<dbReference type="AlphaFoldDB" id="A0A158QNP4"/>
<dbReference type="WBParaSite" id="HPLM_0001087201-mRNA-1">
    <property type="protein sequence ID" value="HPLM_0001087201-mRNA-1"/>
    <property type="gene ID" value="HPLM_0001087201"/>
</dbReference>
<dbReference type="Proteomes" id="UP000268014">
    <property type="component" value="Unassembled WGS sequence"/>
</dbReference>
<evidence type="ECO:0000313" key="3">
    <source>
        <dbReference type="WBParaSite" id="HPLM_0001087201-mRNA-1"/>
    </source>
</evidence>
<reference evidence="3" key="1">
    <citation type="submission" date="2016-04" db="UniProtKB">
        <authorList>
            <consortium name="WormBaseParasite"/>
        </authorList>
    </citation>
    <scope>IDENTIFICATION</scope>
</reference>
<keyword evidence="2" id="KW-1185">Reference proteome</keyword>
<reference evidence="1 2" key="2">
    <citation type="submission" date="2018-11" db="EMBL/GenBank/DDBJ databases">
        <authorList>
            <consortium name="Pathogen Informatics"/>
        </authorList>
    </citation>
    <scope>NUCLEOTIDE SEQUENCE [LARGE SCALE GENOMIC DNA]</scope>
    <source>
        <strain evidence="1 2">MHpl1</strain>
    </source>
</reference>
<sequence length="68" mass="8599">MICFELETIRDYYKIYFHIQAYQSLNDRSSFVSFLVFNSREDFFTFVFHDFRWCCMFLCQKFFHLSCW</sequence>
<name>A0A158QNP4_HAEPC</name>
<organism evidence="3">
    <name type="scientific">Haemonchus placei</name>
    <name type="common">Barber's pole worm</name>
    <dbReference type="NCBI Taxonomy" id="6290"/>
    <lineage>
        <taxon>Eukaryota</taxon>
        <taxon>Metazoa</taxon>
        <taxon>Ecdysozoa</taxon>
        <taxon>Nematoda</taxon>
        <taxon>Chromadorea</taxon>
        <taxon>Rhabditida</taxon>
        <taxon>Rhabditina</taxon>
        <taxon>Rhabditomorpha</taxon>
        <taxon>Strongyloidea</taxon>
        <taxon>Trichostrongylidae</taxon>
        <taxon>Haemonchus</taxon>
    </lineage>
</organism>
<gene>
    <name evidence="1" type="ORF">HPLM_LOCUS10864</name>
</gene>
<dbReference type="EMBL" id="UZAF01017409">
    <property type="protein sequence ID" value="VDO41352.1"/>
    <property type="molecule type" value="Genomic_DNA"/>
</dbReference>
<evidence type="ECO:0000313" key="2">
    <source>
        <dbReference type="Proteomes" id="UP000268014"/>
    </source>
</evidence>
<evidence type="ECO:0000313" key="1">
    <source>
        <dbReference type="EMBL" id="VDO41352.1"/>
    </source>
</evidence>